<dbReference type="SUPFAM" id="SSF53822">
    <property type="entry name" value="Periplasmic binding protein-like I"/>
    <property type="match status" value="1"/>
</dbReference>
<organism evidence="1 2">
    <name type="scientific">Pedobacter cryoconitis</name>
    <dbReference type="NCBI Taxonomy" id="188932"/>
    <lineage>
        <taxon>Bacteria</taxon>
        <taxon>Pseudomonadati</taxon>
        <taxon>Bacteroidota</taxon>
        <taxon>Sphingobacteriia</taxon>
        <taxon>Sphingobacteriales</taxon>
        <taxon>Sphingobacteriaceae</taxon>
        <taxon>Pedobacter</taxon>
    </lineage>
</organism>
<dbReference type="PATRIC" id="fig|188932.3.peg.3492"/>
<dbReference type="KEGG" id="pcm:AY601_3356"/>
<dbReference type="AlphaFoldDB" id="A0A127VFX4"/>
<dbReference type="OrthoDB" id="2149800at2"/>
<dbReference type="RefSeq" id="WP_068403059.1">
    <property type="nucleotide sequence ID" value="NZ_CP014504.1"/>
</dbReference>
<keyword evidence="2" id="KW-1185">Reference proteome</keyword>
<dbReference type="Gene3D" id="3.40.50.2300">
    <property type="match status" value="2"/>
</dbReference>
<protein>
    <submittedName>
        <fullName evidence="1">Uncharacterized protein</fullName>
    </submittedName>
</protein>
<proteinExistence type="predicted"/>
<reference evidence="1 2" key="1">
    <citation type="submission" date="2016-03" db="EMBL/GenBank/DDBJ databases">
        <title>Complete genome sequence of Pedobacter cryoconitis PAMC 27485.</title>
        <authorList>
            <person name="Lee J."/>
            <person name="Kim O.-S."/>
        </authorList>
    </citation>
    <scope>NUCLEOTIDE SEQUENCE [LARGE SCALE GENOMIC DNA]</scope>
    <source>
        <strain evidence="1 2">PAMC 27485</strain>
    </source>
</reference>
<dbReference type="EMBL" id="CP014504">
    <property type="protein sequence ID" value="AMQ00224.1"/>
    <property type="molecule type" value="Genomic_DNA"/>
</dbReference>
<dbReference type="InterPro" id="IPR028082">
    <property type="entry name" value="Peripla_BP_I"/>
</dbReference>
<sequence length="411" mass="46356">MILVQNHLQRLSGNRFWCLLFICCCLAACSPKTRTNKSPKKEIGNKEGKKEVASEKKFTEANISLLIPLNLNIARIKSGNKAELEKSAMAIDFYQGFKMGIDSAAAAGMNFKVKVLDTRDNNAHITSLLKSGQMAGTNLIIGPVFPDGVKFMTNYSIANNIPVVSPLAATHPNEFNNPNLISIVNNIELHAGKVGDYIRREYDPGKTIVVLINPKKSGDEVLGDPLRDYFQKGRGSRYVFQEYASVFTMETKMVPGKQYAVLISSADRAFVVGSIDKLAKMKTAGSNVELFGHPNWSKQNYNTEKLQLLHTRITTSYFVDYKNRDVINFVRKYRQLNKFEPAEYSFKGFDIGFFFGKLFAEHGASYLKHLTQEHYDGLENSFRFIKDDKLGYINTGLFLLEYKNFALNPIE</sequence>
<gene>
    <name evidence="1" type="ORF">AY601_3356</name>
</gene>
<accession>A0A127VFX4</accession>
<dbReference type="Proteomes" id="UP000071561">
    <property type="component" value="Chromosome"/>
</dbReference>
<evidence type="ECO:0000313" key="2">
    <source>
        <dbReference type="Proteomes" id="UP000071561"/>
    </source>
</evidence>
<evidence type="ECO:0000313" key="1">
    <source>
        <dbReference type="EMBL" id="AMQ00224.1"/>
    </source>
</evidence>
<name>A0A127VFX4_9SPHI</name>